<feature type="domain" description="(S)-ureidoglycine aminohydrolase cupin" evidence="1">
    <location>
        <begin position="53"/>
        <end position="102"/>
    </location>
</feature>
<comment type="caution">
    <text evidence="2">The sequence shown here is derived from an EMBL/GenBank/DDBJ whole genome shotgun (WGS) entry which is preliminary data.</text>
</comment>
<dbReference type="Proteomes" id="UP000009328">
    <property type="component" value="Unassembled WGS sequence"/>
</dbReference>
<reference evidence="2 3" key="1">
    <citation type="journal article" date="2012" name="Eukaryot. Cell">
        <title>Draft genome sequence of Wickerhamomyces ciferrii NRRL Y-1031 F-60-10.</title>
        <authorList>
            <person name="Schneider J."/>
            <person name="Andrea H."/>
            <person name="Blom J."/>
            <person name="Jaenicke S."/>
            <person name="Ruckert C."/>
            <person name="Schorsch C."/>
            <person name="Szczepanowski R."/>
            <person name="Farwick M."/>
            <person name="Goesmann A."/>
            <person name="Puhler A."/>
            <person name="Schaffer S."/>
            <person name="Tauch A."/>
            <person name="Kohler T."/>
            <person name="Brinkrolf K."/>
        </authorList>
    </citation>
    <scope>NUCLEOTIDE SEQUENCE [LARGE SCALE GENOMIC DNA]</scope>
    <source>
        <strain evidence="3">ATCC 14091 / BCRC 22168 / CBS 111 / JCM 3599 / NBRC 0793 / NRRL Y-1031 F-60-10</strain>
    </source>
</reference>
<protein>
    <recommendedName>
        <fullName evidence="1">(S)-ureidoglycine aminohydrolase cupin domain-containing protein</fullName>
    </recommendedName>
</protein>
<dbReference type="EMBL" id="CAIF01000267">
    <property type="protein sequence ID" value="CCH46751.1"/>
    <property type="molecule type" value="Genomic_DNA"/>
</dbReference>
<dbReference type="STRING" id="1206466.K0KU96"/>
<dbReference type="InterPro" id="IPR008579">
    <property type="entry name" value="UGlyAH_Cupin_dom"/>
</dbReference>
<sequence length="123" mass="13639">MPLTYKKRSEAYEVTPPQIAPNSFLGDVIASETSKEEQITGGFYKVIPGEPLTYTYGYDELKIVLEVNNGTFTVTDEEGTTVDAKPGDVLYFKKGSTITFKVEGGEDAYAYNFYAGKKYFGQV</sequence>
<dbReference type="PANTHER" id="PTHR36169">
    <property type="entry name" value="ETHANOLAMINE UTILIZATION PROTEIN EUTQ"/>
    <property type="match status" value="1"/>
</dbReference>
<proteinExistence type="predicted"/>
<dbReference type="eggNOG" id="ENOG502S3HA">
    <property type="taxonomic scope" value="Eukaryota"/>
</dbReference>
<dbReference type="InterPro" id="IPR014710">
    <property type="entry name" value="RmlC-like_jellyroll"/>
</dbReference>
<dbReference type="Pfam" id="PF05899">
    <property type="entry name" value="Cupin_3"/>
    <property type="match status" value="1"/>
</dbReference>
<organism evidence="2 3">
    <name type="scientific">Wickerhamomyces ciferrii (strain ATCC 14091 / BCRC 22168 / CBS 111 / JCM 3599 / NBRC 0793 / NRRL Y-1031 F-60-10)</name>
    <name type="common">Yeast</name>
    <name type="synonym">Pichia ciferrii</name>
    <dbReference type="NCBI Taxonomy" id="1206466"/>
    <lineage>
        <taxon>Eukaryota</taxon>
        <taxon>Fungi</taxon>
        <taxon>Dikarya</taxon>
        <taxon>Ascomycota</taxon>
        <taxon>Saccharomycotina</taxon>
        <taxon>Saccharomycetes</taxon>
        <taxon>Phaffomycetales</taxon>
        <taxon>Wickerhamomycetaceae</taxon>
        <taxon>Wickerhamomyces</taxon>
    </lineage>
</organism>
<evidence type="ECO:0000259" key="1">
    <source>
        <dbReference type="Pfam" id="PF05899"/>
    </source>
</evidence>
<dbReference type="HOGENOM" id="CLU_141740_0_0_1"/>
<dbReference type="Gene3D" id="2.60.120.10">
    <property type="entry name" value="Jelly Rolls"/>
    <property type="match status" value="1"/>
</dbReference>
<dbReference type="SUPFAM" id="SSF51182">
    <property type="entry name" value="RmlC-like cupins"/>
    <property type="match status" value="1"/>
</dbReference>
<gene>
    <name evidence="2" type="ORF">BN7_6349</name>
</gene>
<dbReference type="PANTHER" id="PTHR36169:SF1">
    <property type="entry name" value="ACETATE KINASE EUTQ"/>
    <property type="match status" value="1"/>
</dbReference>
<dbReference type="InterPro" id="IPR011051">
    <property type="entry name" value="RmlC_Cupin_sf"/>
</dbReference>
<keyword evidence="3" id="KW-1185">Reference proteome</keyword>
<dbReference type="InParanoid" id="K0KU96"/>
<evidence type="ECO:0000313" key="2">
    <source>
        <dbReference type="EMBL" id="CCH46751.1"/>
    </source>
</evidence>
<evidence type="ECO:0000313" key="3">
    <source>
        <dbReference type="Proteomes" id="UP000009328"/>
    </source>
</evidence>
<dbReference type="InterPro" id="IPR010424">
    <property type="entry name" value="EutQ"/>
</dbReference>
<dbReference type="AlphaFoldDB" id="K0KU96"/>
<name>K0KU96_WICCF</name>
<accession>K0KU96</accession>